<accession>A0A2P5E488</accession>
<dbReference type="SMART" id="SM00184">
    <property type="entry name" value="RING"/>
    <property type="match status" value="1"/>
</dbReference>
<keyword evidence="6" id="KW-0862">Zinc</keyword>
<dbReference type="GO" id="GO:0008270">
    <property type="term" value="F:zinc ion binding"/>
    <property type="evidence" value="ECO:0007669"/>
    <property type="project" value="UniProtKB-KW"/>
</dbReference>
<dbReference type="AlphaFoldDB" id="A0A2P5E488"/>
<dbReference type="GO" id="GO:0000209">
    <property type="term" value="P:protein polyubiquitination"/>
    <property type="evidence" value="ECO:0007669"/>
    <property type="project" value="TreeGrafter"/>
</dbReference>
<comment type="caution">
    <text evidence="11">The sequence shown here is derived from an EMBL/GenBank/DDBJ whole genome shotgun (WGS) entry which is preliminary data.</text>
</comment>
<keyword evidence="11" id="KW-0418">Kinase</keyword>
<dbReference type="InterPro" id="IPR013083">
    <property type="entry name" value="Znf_RING/FYVE/PHD"/>
</dbReference>
<comment type="catalytic activity">
    <reaction evidence="1">
        <text>S-ubiquitinyl-[E2 ubiquitin-conjugating enzyme]-L-cysteine + [acceptor protein]-L-lysine = [E2 ubiquitin-conjugating enzyme]-L-cysteine + N(6)-ubiquitinyl-[acceptor protein]-L-lysine.</text>
        <dbReference type="EC" id="2.3.2.27"/>
    </reaction>
</comment>
<evidence type="ECO:0000256" key="4">
    <source>
        <dbReference type="ARBA" id="ARBA00022723"/>
    </source>
</evidence>
<dbReference type="PROSITE" id="PS50089">
    <property type="entry name" value="ZF_RING_2"/>
    <property type="match status" value="1"/>
</dbReference>
<keyword evidence="7" id="KW-0805">Transcription regulation</keyword>
<keyword evidence="12" id="KW-1185">Reference proteome</keyword>
<evidence type="ECO:0000313" key="12">
    <source>
        <dbReference type="Proteomes" id="UP000237105"/>
    </source>
</evidence>
<evidence type="ECO:0000256" key="2">
    <source>
        <dbReference type="ARBA" id="ARBA00012483"/>
    </source>
</evidence>
<dbReference type="OrthoDB" id="5600418at2759"/>
<dbReference type="PANTHER" id="PTHR46077:SF1">
    <property type="entry name" value="TOP1 BINDING ARGININE_SERINE RICH PROTEIN, E3 UBIQUITIN LIGASE"/>
    <property type="match status" value="1"/>
</dbReference>
<dbReference type="EC" id="2.3.2.27" evidence="2"/>
<keyword evidence="5 9" id="KW-0863">Zinc-finger</keyword>
<dbReference type="Gene3D" id="3.30.40.10">
    <property type="entry name" value="Zinc/RING finger domain, C3HC4 (zinc finger)"/>
    <property type="match status" value="1"/>
</dbReference>
<evidence type="ECO:0000256" key="8">
    <source>
        <dbReference type="ARBA" id="ARBA00023163"/>
    </source>
</evidence>
<dbReference type="SUPFAM" id="SSF57850">
    <property type="entry name" value="RING/U-box"/>
    <property type="match status" value="1"/>
</dbReference>
<sequence length="299" mass="34285">MDQSSSSSRRSPWRSSSSRASREKFIKRAILPAIRGRSCPICLEDLHSRTSVVLTACKHAYCQGCIRKWSNLKRKCPLCNADFDSWFSNIDLSFLKFHKQRLPALNIRASTQFRFEEEEEVHPSRRIVRQRTAPLPWRRSFGRPGSVGADVIAARELRWRSSIYERRLKAVSSAPTENLEQKNISGQNNGVKARIVARIEAWIRRELQAILGDPDPSVIVHVASSLYIATIEKTVHFSSGRLVTGDQFLAELRPFLLDKTNMFWHELSYLKKLVHGDSLRQLVLLNGLACLHSFRYRGL</sequence>
<evidence type="ECO:0000313" key="11">
    <source>
        <dbReference type="EMBL" id="PON80300.1"/>
    </source>
</evidence>
<evidence type="ECO:0000256" key="5">
    <source>
        <dbReference type="ARBA" id="ARBA00022771"/>
    </source>
</evidence>
<proteinExistence type="predicted"/>
<dbReference type="EMBL" id="JXTB01000002">
    <property type="protein sequence ID" value="PON80300.1"/>
    <property type="molecule type" value="Genomic_DNA"/>
</dbReference>
<evidence type="ECO:0000256" key="9">
    <source>
        <dbReference type="PROSITE-ProRule" id="PRU00175"/>
    </source>
</evidence>
<keyword evidence="4" id="KW-0479">Metal-binding</keyword>
<evidence type="ECO:0000256" key="6">
    <source>
        <dbReference type="ARBA" id="ARBA00022833"/>
    </source>
</evidence>
<organism evidence="11 12">
    <name type="scientific">Parasponia andersonii</name>
    <name type="common">Sponia andersonii</name>
    <dbReference type="NCBI Taxonomy" id="3476"/>
    <lineage>
        <taxon>Eukaryota</taxon>
        <taxon>Viridiplantae</taxon>
        <taxon>Streptophyta</taxon>
        <taxon>Embryophyta</taxon>
        <taxon>Tracheophyta</taxon>
        <taxon>Spermatophyta</taxon>
        <taxon>Magnoliopsida</taxon>
        <taxon>eudicotyledons</taxon>
        <taxon>Gunneridae</taxon>
        <taxon>Pentapetalae</taxon>
        <taxon>rosids</taxon>
        <taxon>fabids</taxon>
        <taxon>Rosales</taxon>
        <taxon>Cannabaceae</taxon>
        <taxon>Parasponia</taxon>
    </lineage>
</organism>
<reference evidence="12" key="1">
    <citation type="submission" date="2016-06" db="EMBL/GenBank/DDBJ databases">
        <title>Parallel loss of symbiosis genes in relatives of nitrogen-fixing non-legume Parasponia.</title>
        <authorList>
            <person name="Van Velzen R."/>
            <person name="Holmer R."/>
            <person name="Bu F."/>
            <person name="Rutten L."/>
            <person name="Van Zeijl A."/>
            <person name="Liu W."/>
            <person name="Santuari L."/>
            <person name="Cao Q."/>
            <person name="Sharma T."/>
            <person name="Shen D."/>
            <person name="Roswanjaya Y."/>
            <person name="Wardhani T."/>
            <person name="Kalhor M.S."/>
            <person name="Jansen J."/>
            <person name="Van den Hoogen J."/>
            <person name="Gungor B."/>
            <person name="Hartog M."/>
            <person name="Hontelez J."/>
            <person name="Verver J."/>
            <person name="Yang W.-C."/>
            <person name="Schijlen E."/>
            <person name="Repin R."/>
            <person name="Schilthuizen M."/>
            <person name="Schranz E."/>
            <person name="Heidstra R."/>
            <person name="Miyata K."/>
            <person name="Fedorova E."/>
            <person name="Kohlen W."/>
            <person name="Bisseling T."/>
            <person name="Smit S."/>
            <person name="Geurts R."/>
        </authorList>
    </citation>
    <scope>NUCLEOTIDE SEQUENCE [LARGE SCALE GENOMIC DNA]</scope>
    <source>
        <strain evidence="12">cv. WU1-14</strain>
    </source>
</reference>
<dbReference type="InterPro" id="IPR017907">
    <property type="entry name" value="Znf_RING_CS"/>
</dbReference>
<evidence type="ECO:0000256" key="3">
    <source>
        <dbReference type="ARBA" id="ARBA00022679"/>
    </source>
</evidence>
<dbReference type="Pfam" id="PF13639">
    <property type="entry name" value="zf-RING_2"/>
    <property type="match status" value="1"/>
</dbReference>
<evidence type="ECO:0000256" key="7">
    <source>
        <dbReference type="ARBA" id="ARBA00023015"/>
    </source>
</evidence>
<protein>
    <recommendedName>
        <fullName evidence="2">RING-type E3 ubiquitin transferase</fullName>
        <ecNumber evidence="2">2.3.2.27</ecNumber>
    </recommendedName>
</protein>
<keyword evidence="8" id="KW-0804">Transcription</keyword>
<keyword evidence="3" id="KW-0808">Transferase</keyword>
<evidence type="ECO:0000259" key="10">
    <source>
        <dbReference type="PROSITE" id="PS50089"/>
    </source>
</evidence>
<gene>
    <name evidence="11" type="ORF">PanWU01x14_007500</name>
</gene>
<dbReference type="PROSITE" id="PS00518">
    <property type="entry name" value="ZF_RING_1"/>
    <property type="match status" value="1"/>
</dbReference>
<dbReference type="InterPro" id="IPR001841">
    <property type="entry name" value="Znf_RING"/>
</dbReference>
<name>A0A2P5E488_PARAD</name>
<evidence type="ECO:0000256" key="1">
    <source>
        <dbReference type="ARBA" id="ARBA00000900"/>
    </source>
</evidence>
<dbReference type="GO" id="GO:0061630">
    <property type="term" value="F:ubiquitin protein ligase activity"/>
    <property type="evidence" value="ECO:0007669"/>
    <property type="project" value="UniProtKB-EC"/>
</dbReference>
<dbReference type="STRING" id="3476.A0A2P5E488"/>
<dbReference type="Proteomes" id="UP000237105">
    <property type="component" value="Unassembled WGS sequence"/>
</dbReference>
<dbReference type="PANTHER" id="PTHR46077">
    <property type="entry name" value="E3 UBIQUITIN-PROTEIN LIGASE TOPORS"/>
    <property type="match status" value="1"/>
</dbReference>
<dbReference type="GO" id="GO:0006513">
    <property type="term" value="P:protein monoubiquitination"/>
    <property type="evidence" value="ECO:0007669"/>
    <property type="project" value="TreeGrafter"/>
</dbReference>
<dbReference type="GO" id="GO:0016301">
    <property type="term" value="F:kinase activity"/>
    <property type="evidence" value="ECO:0007669"/>
    <property type="project" value="UniProtKB-KW"/>
</dbReference>
<feature type="domain" description="RING-type" evidence="10">
    <location>
        <begin position="39"/>
        <end position="80"/>
    </location>
</feature>